<feature type="compositionally biased region" description="Polar residues" evidence="1">
    <location>
        <begin position="28"/>
        <end position="39"/>
    </location>
</feature>
<feature type="region of interest" description="Disordered" evidence="1">
    <location>
        <begin position="298"/>
        <end position="321"/>
    </location>
</feature>
<feature type="region of interest" description="Disordered" evidence="1">
    <location>
        <begin position="69"/>
        <end position="168"/>
    </location>
</feature>
<evidence type="ECO:0000313" key="2">
    <source>
        <dbReference type="EMBL" id="KAJ7300818.1"/>
    </source>
</evidence>
<organism evidence="2 3">
    <name type="scientific">Mycena albidolilacea</name>
    <dbReference type="NCBI Taxonomy" id="1033008"/>
    <lineage>
        <taxon>Eukaryota</taxon>
        <taxon>Fungi</taxon>
        <taxon>Dikarya</taxon>
        <taxon>Basidiomycota</taxon>
        <taxon>Agaricomycotina</taxon>
        <taxon>Agaricomycetes</taxon>
        <taxon>Agaricomycetidae</taxon>
        <taxon>Agaricales</taxon>
        <taxon>Marasmiineae</taxon>
        <taxon>Mycenaceae</taxon>
        <taxon>Mycena</taxon>
    </lineage>
</organism>
<dbReference type="Proteomes" id="UP001218218">
    <property type="component" value="Unassembled WGS sequence"/>
</dbReference>
<feature type="region of interest" description="Disordered" evidence="1">
    <location>
        <begin position="1"/>
        <end position="39"/>
    </location>
</feature>
<evidence type="ECO:0000313" key="3">
    <source>
        <dbReference type="Proteomes" id="UP001218218"/>
    </source>
</evidence>
<feature type="compositionally biased region" description="Low complexity" evidence="1">
    <location>
        <begin position="154"/>
        <end position="168"/>
    </location>
</feature>
<accession>A0AAD6YWY5</accession>
<dbReference type="EMBL" id="JARIHO010000151">
    <property type="protein sequence ID" value="KAJ7300818.1"/>
    <property type="molecule type" value="Genomic_DNA"/>
</dbReference>
<gene>
    <name evidence="2" type="ORF">DFH08DRAFT_127785</name>
</gene>
<keyword evidence="3" id="KW-1185">Reference proteome</keyword>
<proteinExistence type="predicted"/>
<reference evidence="2" key="1">
    <citation type="submission" date="2023-03" db="EMBL/GenBank/DDBJ databases">
        <title>Massive genome expansion in bonnet fungi (Mycena s.s.) driven by repeated elements and novel gene families across ecological guilds.</title>
        <authorList>
            <consortium name="Lawrence Berkeley National Laboratory"/>
            <person name="Harder C.B."/>
            <person name="Miyauchi S."/>
            <person name="Viragh M."/>
            <person name="Kuo A."/>
            <person name="Thoen E."/>
            <person name="Andreopoulos B."/>
            <person name="Lu D."/>
            <person name="Skrede I."/>
            <person name="Drula E."/>
            <person name="Henrissat B."/>
            <person name="Morin E."/>
            <person name="Kohler A."/>
            <person name="Barry K."/>
            <person name="LaButti K."/>
            <person name="Morin E."/>
            <person name="Salamov A."/>
            <person name="Lipzen A."/>
            <person name="Mereny Z."/>
            <person name="Hegedus B."/>
            <person name="Baldrian P."/>
            <person name="Stursova M."/>
            <person name="Weitz H."/>
            <person name="Taylor A."/>
            <person name="Grigoriev I.V."/>
            <person name="Nagy L.G."/>
            <person name="Martin F."/>
            <person name="Kauserud H."/>
        </authorList>
    </citation>
    <scope>NUCLEOTIDE SEQUENCE</scope>
    <source>
        <strain evidence="2">CBHHK002</strain>
    </source>
</reference>
<evidence type="ECO:0000256" key="1">
    <source>
        <dbReference type="SAM" id="MobiDB-lite"/>
    </source>
</evidence>
<sequence length="383" mass="41643">MAFLNSGPSADMGASSNDADTALALGSANPTYSPLSQFSDLSFDDETFMDFSDGEHSIPSPAALKRKLPSLLSSSESNSALGPAPSKRARRSRNAGATGVGESSPESPTEQDGFVTDTDMENFLESILNELAEETQQRNAQQESYTSDPLDAVPDSSAQNSLPSSPSTTTNLFLSSYDNVFDDESSENLLNRFQSLNLSAEYRSSAQLDLDSDYTVPRNILDDFPSPQAEILPDFLLHDPSSPILDHGNDDQNTRPEILSTGPDFFPATVLHEDKSDKAQTFVEPDAVWWGQQDDEEMDLDANPFDSGGSEEDSESIPDVGRSRCPCNLCSPRAPANPDYRGHYLFFPSILTGPPADPSRQSQQEIHRLFSQSPFAHPTPSTL</sequence>
<feature type="compositionally biased region" description="Low complexity" evidence="1">
    <location>
        <begin position="69"/>
        <end position="81"/>
    </location>
</feature>
<name>A0AAD6YWY5_9AGAR</name>
<dbReference type="AlphaFoldDB" id="A0AAD6YWY5"/>
<comment type="caution">
    <text evidence="2">The sequence shown here is derived from an EMBL/GenBank/DDBJ whole genome shotgun (WGS) entry which is preliminary data.</text>
</comment>
<feature type="compositionally biased region" description="Polar residues" evidence="1">
    <location>
        <begin position="137"/>
        <end position="147"/>
    </location>
</feature>
<protein>
    <submittedName>
        <fullName evidence="2">Uncharacterized protein</fullName>
    </submittedName>
</protein>